<evidence type="ECO:0000313" key="1">
    <source>
        <dbReference type="EMBL" id="GGI20480.1"/>
    </source>
</evidence>
<protein>
    <submittedName>
        <fullName evidence="1">Uncharacterized protein</fullName>
    </submittedName>
</protein>
<name>A0A8J3AV60_9BURK</name>
<dbReference type="RefSeq" id="WP_188381601.1">
    <property type="nucleotide sequence ID" value="NZ_BMDI01000002.1"/>
</dbReference>
<evidence type="ECO:0000313" key="2">
    <source>
        <dbReference type="Proteomes" id="UP000642180"/>
    </source>
</evidence>
<dbReference type="AlphaFoldDB" id="A0A8J3AV60"/>
<dbReference type="Proteomes" id="UP000642180">
    <property type="component" value="Unassembled WGS sequence"/>
</dbReference>
<keyword evidence="2" id="KW-1185">Reference proteome</keyword>
<comment type="caution">
    <text evidence="1">The sequence shown here is derived from an EMBL/GenBank/DDBJ whole genome shotgun (WGS) entry which is preliminary data.</text>
</comment>
<dbReference type="EMBL" id="BMDI01000002">
    <property type="protein sequence ID" value="GGI20480.1"/>
    <property type="molecule type" value="Genomic_DNA"/>
</dbReference>
<sequence length="85" mass="9665">MKINNLDRFSNPGVLTPSTPFLGSTVGAWERAFTKNFAERIRAEQEAARLNGYSYEAAVKLVKEQKIKSQDVASSIEWRKELVYL</sequence>
<reference evidence="2" key="1">
    <citation type="journal article" date="2019" name="Int. J. Syst. Evol. Microbiol.">
        <title>The Global Catalogue of Microorganisms (GCM) 10K type strain sequencing project: providing services to taxonomists for standard genome sequencing and annotation.</title>
        <authorList>
            <consortium name="The Broad Institute Genomics Platform"/>
            <consortium name="The Broad Institute Genome Sequencing Center for Infectious Disease"/>
            <person name="Wu L."/>
            <person name="Ma J."/>
        </authorList>
    </citation>
    <scope>NUCLEOTIDE SEQUENCE [LARGE SCALE GENOMIC DNA]</scope>
    <source>
        <strain evidence="2">CCM 2767</strain>
    </source>
</reference>
<organism evidence="1 2">
    <name type="scientific">Oxalicibacterium faecigallinarum</name>
    <dbReference type="NCBI Taxonomy" id="573741"/>
    <lineage>
        <taxon>Bacteria</taxon>
        <taxon>Pseudomonadati</taxon>
        <taxon>Pseudomonadota</taxon>
        <taxon>Betaproteobacteria</taxon>
        <taxon>Burkholderiales</taxon>
        <taxon>Oxalobacteraceae</taxon>
        <taxon>Oxalicibacterium</taxon>
    </lineage>
</organism>
<accession>A0A8J3AV60</accession>
<gene>
    <name evidence="1" type="ORF">GCM10008066_24240</name>
</gene>
<proteinExistence type="predicted"/>